<dbReference type="GO" id="GO:0016274">
    <property type="term" value="F:protein-arginine N-methyltransferase activity"/>
    <property type="evidence" value="ECO:0007669"/>
    <property type="project" value="InterPro"/>
</dbReference>
<dbReference type="OrthoDB" id="418565at2759"/>
<keyword evidence="2" id="KW-0732">Signal</keyword>
<dbReference type="AlphaFoldDB" id="A0A9P1CEQ9"/>
<evidence type="ECO:0000313" key="3">
    <source>
        <dbReference type="EMBL" id="CAI3990160.1"/>
    </source>
</evidence>
<gene>
    <name evidence="3" type="ORF">C1SCF055_LOCUS17175</name>
</gene>
<protein>
    <recommendedName>
        <fullName evidence="6">Protein arginine N-methyltransferase</fullName>
    </recommendedName>
</protein>
<dbReference type="GO" id="GO:0005634">
    <property type="term" value="C:nucleus"/>
    <property type="evidence" value="ECO:0007669"/>
    <property type="project" value="TreeGrafter"/>
</dbReference>
<evidence type="ECO:0000313" key="4">
    <source>
        <dbReference type="EMBL" id="CAL4777472.1"/>
    </source>
</evidence>
<evidence type="ECO:0000256" key="2">
    <source>
        <dbReference type="SAM" id="SignalP"/>
    </source>
</evidence>
<feature type="chain" id="PRO_5043270446" description="Protein arginine N-methyltransferase" evidence="2">
    <location>
        <begin position="21"/>
        <end position="404"/>
    </location>
</feature>
<dbReference type="SUPFAM" id="SSF53335">
    <property type="entry name" value="S-adenosyl-L-methionine-dependent methyltransferases"/>
    <property type="match status" value="1"/>
</dbReference>
<dbReference type="GO" id="GO:0042054">
    <property type="term" value="F:histone methyltransferase activity"/>
    <property type="evidence" value="ECO:0007669"/>
    <property type="project" value="TreeGrafter"/>
</dbReference>
<dbReference type="Gene3D" id="3.40.50.150">
    <property type="entry name" value="Vaccinia Virus protein VP39"/>
    <property type="match status" value="1"/>
</dbReference>
<sequence length="404" mass="44300">MARRLAAPLLLLAFHCTAWLSPDTPGPASRRKVLGGGVVATVATAPLAGAEELKSSWPAKDGVQFLRFYEDQYDAERDDTRRTPQFIQAIQERVKSRPGLTVLDIGTGPFALFALVAARAGAKKVYAVEGNPEAAERARNTIAEQEDVPEGVIEVIEGFSTAVTLPEKVDLVCAEVVGAFATQENIVATMQDAQKRHMKDANNPQNYIPSVIQTWTAPVSYALHPVLAPPKFEKLQGQPLTLNPRDRTLELISDPQVLEEINFAKPLPEGKQSKSLSFKISRDRLRSNYDAYYEALTTKEEVKSEDAKPLAIQTTKSFSGMAIWPRLILDPEAKILVESRGPNGEHQKSHWPTLLSLMSPFPVPVEPEDTLSITETSELSKDILVPVKYSFQGTLNSGSDASAE</sequence>
<reference evidence="3" key="1">
    <citation type="submission" date="2022-10" db="EMBL/GenBank/DDBJ databases">
        <authorList>
            <person name="Chen Y."/>
            <person name="Dougan E. K."/>
            <person name="Chan C."/>
            <person name="Rhodes N."/>
            <person name="Thang M."/>
        </authorList>
    </citation>
    <scope>NUCLEOTIDE SEQUENCE</scope>
</reference>
<accession>A0A9P1CEQ9</accession>
<proteinExistence type="predicted"/>
<keyword evidence="1" id="KW-0949">S-adenosyl-L-methionine</keyword>
<dbReference type="EMBL" id="CAMXCT010001446">
    <property type="protein sequence ID" value="CAI3990160.1"/>
    <property type="molecule type" value="Genomic_DNA"/>
</dbReference>
<dbReference type="PANTHER" id="PTHR11006:SF53">
    <property type="entry name" value="PROTEIN ARGININE N-METHYLTRANSFERASE 3"/>
    <property type="match status" value="1"/>
</dbReference>
<dbReference type="Pfam" id="PF06325">
    <property type="entry name" value="PrmA"/>
    <property type="match status" value="1"/>
</dbReference>
<reference evidence="4 5" key="2">
    <citation type="submission" date="2024-05" db="EMBL/GenBank/DDBJ databases">
        <authorList>
            <person name="Chen Y."/>
            <person name="Shah S."/>
            <person name="Dougan E. K."/>
            <person name="Thang M."/>
            <person name="Chan C."/>
        </authorList>
    </citation>
    <scope>NUCLEOTIDE SEQUENCE [LARGE SCALE GENOMIC DNA]</scope>
</reference>
<keyword evidence="5" id="KW-1185">Reference proteome</keyword>
<dbReference type="InterPro" id="IPR029063">
    <property type="entry name" value="SAM-dependent_MTases_sf"/>
</dbReference>
<dbReference type="Proteomes" id="UP001152797">
    <property type="component" value="Unassembled WGS sequence"/>
</dbReference>
<feature type="signal peptide" evidence="2">
    <location>
        <begin position="1"/>
        <end position="20"/>
    </location>
</feature>
<dbReference type="EMBL" id="CAMXCT030001446">
    <property type="protein sequence ID" value="CAL4777472.1"/>
    <property type="molecule type" value="Genomic_DNA"/>
</dbReference>
<name>A0A9P1CEQ9_9DINO</name>
<dbReference type="PANTHER" id="PTHR11006">
    <property type="entry name" value="PROTEIN ARGININE N-METHYLTRANSFERASE"/>
    <property type="match status" value="1"/>
</dbReference>
<evidence type="ECO:0008006" key="6">
    <source>
        <dbReference type="Google" id="ProtNLM"/>
    </source>
</evidence>
<evidence type="ECO:0000256" key="1">
    <source>
        <dbReference type="ARBA" id="ARBA00022691"/>
    </source>
</evidence>
<dbReference type="EMBL" id="CAMXCT020001446">
    <property type="protein sequence ID" value="CAL1143535.1"/>
    <property type="molecule type" value="Genomic_DNA"/>
</dbReference>
<organism evidence="3">
    <name type="scientific">Cladocopium goreaui</name>
    <dbReference type="NCBI Taxonomy" id="2562237"/>
    <lineage>
        <taxon>Eukaryota</taxon>
        <taxon>Sar</taxon>
        <taxon>Alveolata</taxon>
        <taxon>Dinophyceae</taxon>
        <taxon>Suessiales</taxon>
        <taxon>Symbiodiniaceae</taxon>
        <taxon>Cladocopium</taxon>
    </lineage>
</organism>
<dbReference type="InterPro" id="IPR025799">
    <property type="entry name" value="Arg_MeTrfase"/>
</dbReference>
<comment type="caution">
    <text evidence="3">The sequence shown here is derived from an EMBL/GenBank/DDBJ whole genome shotgun (WGS) entry which is preliminary data.</text>
</comment>
<evidence type="ECO:0000313" key="5">
    <source>
        <dbReference type="Proteomes" id="UP001152797"/>
    </source>
</evidence>